<evidence type="ECO:0000259" key="4">
    <source>
        <dbReference type="PROSITE" id="PS01124"/>
    </source>
</evidence>
<name>A0AAU7MWZ5_9FLAO</name>
<dbReference type="KEGG" id="fld:ABNE31_14795"/>
<dbReference type="EMBL" id="CP157804">
    <property type="protein sequence ID" value="XBQ22863.1"/>
    <property type="molecule type" value="Genomic_DNA"/>
</dbReference>
<dbReference type="GO" id="GO:0003700">
    <property type="term" value="F:DNA-binding transcription factor activity"/>
    <property type="evidence" value="ECO:0007669"/>
    <property type="project" value="InterPro"/>
</dbReference>
<dbReference type="GO" id="GO:0043565">
    <property type="term" value="F:sequence-specific DNA binding"/>
    <property type="evidence" value="ECO:0007669"/>
    <property type="project" value="InterPro"/>
</dbReference>
<dbReference type="Pfam" id="PF12833">
    <property type="entry name" value="HTH_18"/>
    <property type="match status" value="1"/>
</dbReference>
<keyword evidence="2" id="KW-0238">DNA-binding</keyword>
<evidence type="ECO:0000256" key="3">
    <source>
        <dbReference type="ARBA" id="ARBA00023163"/>
    </source>
</evidence>
<dbReference type="InterPro" id="IPR020449">
    <property type="entry name" value="Tscrpt_reg_AraC-type_HTH"/>
</dbReference>
<dbReference type="InterPro" id="IPR009057">
    <property type="entry name" value="Homeodomain-like_sf"/>
</dbReference>
<dbReference type="PRINTS" id="PR00032">
    <property type="entry name" value="HTHARAC"/>
</dbReference>
<evidence type="ECO:0000313" key="5">
    <source>
        <dbReference type="EMBL" id="XBQ22863.1"/>
    </source>
</evidence>
<protein>
    <submittedName>
        <fullName evidence="5">AraC family transcriptional regulator</fullName>
    </submittedName>
</protein>
<dbReference type="AlphaFoldDB" id="A0AAU7MWZ5"/>
<sequence>MDNLENKKRLEHIYNQLVHIANGNFSYQIERTDQNDALEALTFLVNSTTEELRDAFLHQGFIKLPNSYEMVVQLYFELDYKGQILRTNPKVETLLNFKEGTLNGRQFAQLLEKRSQRGWKKLLKAAPKNKIWELTLELSFSEQSGLLLPAHCHVIYFPEHREKKGTFMVTCFELVKYDGTDQGFLQKKLKKQLQTHGLLPRPEKTETHILHAMDMENLRKAKRYIMDNLDMPLPSIRELAHICNTNEYKFKKGFKELFGMTAFQYQKHERLRKAHILIEHSNKTILAIARTVGFKKGNHFTREFKKRYGYTPSQLRKRSKKSFPEPK</sequence>
<dbReference type="SUPFAM" id="SSF46689">
    <property type="entry name" value="Homeodomain-like"/>
    <property type="match status" value="2"/>
</dbReference>
<gene>
    <name evidence="5" type="ORF">ABNE31_14795</name>
</gene>
<keyword evidence="3" id="KW-0804">Transcription</keyword>
<keyword evidence="1" id="KW-0805">Transcription regulation</keyword>
<dbReference type="PROSITE" id="PS01124">
    <property type="entry name" value="HTH_ARAC_FAMILY_2"/>
    <property type="match status" value="1"/>
</dbReference>
<dbReference type="PROSITE" id="PS00041">
    <property type="entry name" value="HTH_ARAC_FAMILY_1"/>
    <property type="match status" value="1"/>
</dbReference>
<dbReference type="RefSeq" id="WP_349351690.1">
    <property type="nucleotide sequence ID" value="NZ_CP157804.1"/>
</dbReference>
<evidence type="ECO:0000256" key="2">
    <source>
        <dbReference type="ARBA" id="ARBA00023125"/>
    </source>
</evidence>
<dbReference type="Gene3D" id="1.10.10.60">
    <property type="entry name" value="Homeodomain-like"/>
    <property type="match status" value="2"/>
</dbReference>
<feature type="domain" description="HTH araC/xylS-type" evidence="4">
    <location>
        <begin position="219"/>
        <end position="318"/>
    </location>
</feature>
<organism evidence="5">
    <name type="scientific">Flagellimonas sp. MMG031</name>
    <dbReference type="NCBI Taxonomy" id="3158549"/>
    <lineage>
        <taxon>Bacteria</taxon>
        <taxon>Pseudomonadati</taxon>
        <taxon>Bacteroidota</taxon>
        <taxon>Flavobacteriia</taxon>
        <taxon>Flavobacteriales</taxon>
        <taxon>Flavobacteriaceae</taxon>
        <taxon>Flagellimonas</taxon>
    </lineage>
</organism>
<dbReference type="PANTHER" id="PTHR47893:SF1">
    <property type="entry name" value="REGULATORY PROTEIN PCHR"/>
    <property type="match status" value="1"/>
</dbReference>
<dbReference type="Gene3D" id="3.30.450.20">
    <property type="entry name" value="PAS domain"/>
    <property type="match status" value="1"/>
</dbReference>
<reference evidence="5" key="1">
    <citation type="submission" date="2024-05" db="EMBL/GenBank/DDBJ databases">
        <title>Draft Genome Sequences of Flagellimonas sp. MMG031 and Marinobacter sp. MMG032 Isolated from the dinoflagellate Symbiodinium pilosum.</title>
        <authorList>
            <person name="Shikuma N.J."/>
            <person name="Farrell M.V."/>
        </authorList>
    </citation>
    <scope>NUCLEOTIDE SEQUENCE</scope>
    <source>
        <strain evidence="5">MMG031</strain>
    </source>
</reference>
<dbReference type="InterPro" id="IPR018062">
    <property type="entry name" value="HTH_AraC-typ_CS"/>
</dbReference>
<dbReference type="InterPro" id="IPR018060">
    <property type="entry name" value="HTH_AraC"/>
</dbReference>
<dbReference type="InterPro" id="IPR053142">
    <property type="entry name" value="PchR_regulatory_protein"/>
</dbReference>
<accession>A0AAU7MWZ5</accession>
<proteinExistence type="predicted"/>
<evidence type="ECO:0000256" key="1">
    <source>
        <dbReference type="ARBA" id="ARBA00023015"/>
    </source>
</evidence>
<dbReference type="PANTHER" id="PTHR47893">
    <property type="entry name" value="REGULATORY PROTEIN PCHR"/>
    <property type="match status" value="1"/>
</dbReference>
<dbReference type="SMART" id="SM00342">
    <property type="entry name" value="HTH_ARAC"/>
    <property type="match status" value="1"/>
</dbReference>